<dbReference type="Gene3D" id="1.25.40.10">
    <property type="entry name" value="Tetratricopeptide repeat domain"/>
    <property type="match status" value="5"/>
</dbReference>
<dbReference type="RefSeq" id="WP_262995769.1">
    <property type="nucleotide sequence ID" value="NZ_JAOTJC010000012.1"/>
</dbReference>
<dbReference type="EMBL" id="JAOTJC010000012">
    <property type="protein sequence ID" value="MCU7555785.1"/>
    <property type="molecule type" value="Genomic_DNA"/>
</dbReference>
<keyword evidence="1" id="KW-0732">Signal</keyword>
<dbReference type="InterPro" id="IPR011990">
    <property type="entry name" value="TPR-like_helical_dom_sf"/>
</dbReference>
<organism evidence="2 3">
    <name type="scientific">Alteromonas salexigens</name>
    <dbReference type="NCBI Taxonomy" id="2982530"/>
    <lineage>
        <taxon>Bacteria</taxon>
        <taxon>Pseudomonadati</taxon>
        <taxon>Pseudomonadota</taxon>
        <taxon>Gammaproteobacteria</taxon>
        <taxon>Alteromonadales</taxon>
        <taxon>Alteromonadaceae</taxon>
        <taxon>Alteromonas/Salinimonas group</taxon>
        <taxon>Alteromonas</taxon>
    </lineage>
</organism>
<dbReference type="PANTHER" id="PTHR12558:SF13">
    <property type="entry name" value="CELL DIVISION CYCLE PROTEIN 27 HOMOLOG"/>
    <property type="match status" value="1"/>
</dbReference>
<dbReference type="InterPro" id="IPR019734">
    <property type="entry name" value="TPR_rpt"/>
</dbReference>
<dbReference type="SUPFAM" id="SSF48452">
    <property type="entry name" value="TPR-like"/>
    <property type="match status" value="4"/>
</dbReference>
<reference evidence="3" key="1">
    <citation type="submission" date="2023-07" db="EMBL/GenBank/DDBJ databases">
        <title>Study on multiphase classification of strain Alteromonas salexigens isolated from the Yellow Sea.</title>
        <authorList>
            <person name="Sun L."/>
        </authorList>
    </citation>
    <scope>NUCLEOTIDE SEQUENCE [LARGE SCALE GENOMIC DNA]</scope>
    <source>
        <strain evidence="3">ASW11-19</strain>
    </source>
</reference>
<evidence type="ECO:0000313" key="2">
    <source>
        <dbReference type="EMBL" id="MCU7555785.1"/>
    </source>
</evidence>
<comment type="caution">
    <text evidence="2">The sequence shown here is derived from an EMBL/GenBank/DDBJ whole genome shotgun (WGS) entry which is preliminary data.</text>
</comment>
<dbReference type="SMART" id="SM00028">
    <property type="entry name" value="TPR"/>
    <property type="match status" value="6"/>
</dbReference>
<proteinExistence type="predicted"/>
<accession>A0ABT2VR37</accession>
<protein>
    <submittedName>
        <fullName evidence="2">Tetratricopeptide repeat protein</fullName>
    </submittedName>
</protein>
<dbReference type="Proteomes" id="UP001209257">
    <property type="component" value="Unassembled WGS sequence"/>
</dbReference>
<dbReference type="PANTHER" id="PTHR12558">
    <property type="entry name" value="CELL DIVISION CYCLE 16,23,27"/>
    <property type="match status" value="1"/>
</dbReference>
<sequence length="938" mass="105785">MKVRYFSKNIALSALCIAMLCPLTASGQEPEAFEEALQKYNSKAYDAAYVHLKASLNTEPDHLPSKLLMGKVLMLKGLLPDSLLEFEEALEMGADRNIVAPDLLQLYILSGDYQAVLDFDSDTLNSDTQAIAYLFKANAYDSLELKREAEAAFRKALSFKQEARLLNSYASFLLRGDRVPEAAALIDQALAVDSNDARTLQLRGVLASKQGREDEALKWYELASEKSKSDPIIQRSLAFTYLKLGKLDKAEEVIDLVLQQAPNDPTILLLKSGLLREKGDSEVADEMIEELSNTLTLMDDFSDKDSGFIHLTKGTTYFFAKLYEASAQEFERYLNVAPPDKNTLLLLAQSYKQIDDNRRFAETLERFPKITRSSSELVSLACRRYIEEERFVFCETLLENVDESIKHHDLVLFSHVSLHQARGNYAAAIKLLKEQYKPPYSTQVLVHLTRLHYMAGNNDKALDFAELLLVSNPSNPDFLRLKAEILIAEKRWTAAENVAAKLETVVNSEYFVNYVKAKILINQQKYAEAKLLLEAIDTTNTIDLDITVLKARLSSFLGENSEAVELLTQYRKTHGASKTVNETLVMVYSNMGAFEDALAEIENLRRNQITNPKYIEGKINLLIKLERVKLAKLEIARLEQLLPATAENTLQLISFRKQIQDYEGALRIIELLAARETLSTRILLEKATLLLEINKPEAARETVDLVLSDESSATAPAYFIAGKIAQAQNKPSVAYSHFRQGFIRSEGALVYALSMNNTITTDAESEDFVALLEEVISKNSIEHLSLTYVLAQHHFYQDRWEVAKPLLEAYIKQNHTRYKHNAMTLLALIVIDDEKEKGMQLAQEAYSLAPRSALVLSTYGWAHAKNNNYDQALYYLRQAHAIESADSDTLFRLGVVLGKLARPAEARRFLKQALTSYGDNNEGRVQEVQQLLSEMKES</sequence>
<evidence type="ECO:0000313" key="3">
    <source>
        <dbReference type="Proteomes" id="UP001209257"/>
    </source>
</evidence>
<feature type="chain" id="PRO_5046900860" evidence="1">
    <location>
        <begin position="28"/>
        <end position="938"/>
    </location>
</feature>
<feature type="signal peptide" evidence="1">
    <location>
        <begin position="1"/>
        <end position="27"/>
    </location>
</feature>
<name>A0ABT2VR37_9ALTE</name>
<evidence type="ECO:0000256" key="1">
    <source>
        <dbReference type="SAM" id="SignalP"/>
    </source>
</evidence>
<gene>
    <name evidence="2" type="ORF">OCL06_14425</name>
</gene>
<dbReference type="Pfam" id="PF14559">
    <property type="entry name" value="TPR_19"/>
    <property type="match status" value="3"/>
</dbReference>
<dbReference type="Pfam" id="PF13181">
    <property type="entry name" value="TPR_8"/>
    <property type="match status" value="1"/>
</dbReference>
<keyword evidence="3" id="KW-1185">Reference proteome</keyword>